<dbReference type="Pfam" id="PF12796">
    <property type="entry name" value="Ank_2"/>
    <property type="match status" value="3"/>
</dbReference>
<evidence type="ECO:0000313" key="6">
    <source>
        <dbReference type="Proteomes" id="UP001274830"/>
    </source>
</evidence>
<reference evidence="5" key="1">
    <citation type="submission" date="2023-07" db="EMBL/GenBank/DDBJ databases">
        <title>Black Yeasts Isolated from many extreme environments.</title>
        <authorList>
            <person name="Coleine C."/>
            <person name="Stajich J.E."/>
            <person name="Selbmann L."/>
        </authorList>
    </citation>
    <scope>NUCLEOTIDE SEQUENCE</scope>
    <source>
        <strain evidence="5">CCFEE 5485</strain>
    </source>
</reference>
<keyword evidence="2 3" id="KW-0040">ANK repeat</keyword>
<dbReference type="SMART" id="SM00248">
    <property type="entry name" value="ANK"/>
    <property type="match status" value="14"/>
</dbReference>
<dbReference type="SUPFAM" id="SSF48403">
    <property type="entry name" value="Ankyrin repeat"/>
    <property type="match status" value="2"/>
</dbReference>
<evidence type="ECO:0000256" key="2">
    <source>
        <dbReference type="ARBA" id="ARBA00023043"/>
    </source>
</evidence>
<dbReference type="PROSITE" id="PS50297">
    <property type="entry name" value="ANK_REP_REGION"/>
    <property type="match status" value="2"/>
</dbReference>
<proteinExistence type="predicted"/>
<evidence type="ECO:0000256" key="4">
    <source>
        <dbReference type="SAM" id="MobiDB-lite"/>
    </source>
</evidence>
<dbReference type="PRINTS" id="PR01415">
    <property type="entry name" value="ANKYRIN"/>
</dbReference>
<feature type="compositionally biased region" description="Low complexity" evidence="4">
    <location>
        <begin position="250"/>
        <end position="266"/>
    </location>
</feature>
<feature type="repeat" description="ANK" evidence="3">
    <location>
        <begin position="588"/>
        <end position="617"/>
    </location>
</feature>
<evidence type="ECO:0000313" key="5">
    <source>
        <dbReference type="EMBL" id="KAK3673910.1"/>
    </source>
</evidence>
<feature type="compositionally biased region" description="Polar residues" evidence="4">
    <location>
        <begin position="273"/>
        <end position="285"/>
    </location>
</feature>
<name>A0AAE0WLI0_9PEZI</name>
<dbReference type="Proteomes" id="UP001274830">
    <property type="component" value="Unassembled WGS sequence"/>
</dbReference>
<comment type="caution">
    <text evidence="5">The sequence shown here is derived from an EMBL/GenBank/DDBJ whole genome shotgun (WGS) entry which is preliminary data.</text>
</comment>
<feature type="region of interest" description="Disordered" evidence="4">
    <location>
        <begin position="198"/>
        <end position="287"/>
    </location>
</feature>
<gene>
    <name evidence="5" type="ORF">LTR78_006112</name>
</gene>
<keyword evidence="6" id="KW-1185">Reference proteome</keyword>
<organism evidence="5 6">
    <name type="scientific">Recurvomyces mirabilis</name>
    <dbReference type="NCBI Taxonomy" id="574656"/>
    <lineage>
        <taxon>Eukaryota</taxon>
        <taxon>Fungi</taxon>
        <taxon>Dikarya</taxon>
        <taxon>Ascomycota</taxon>
        <taxon>Pezizomycotina</taxon>
        <taxon>Dothideomycetes</taxon>
        <taxon>Dothideomycetidae</taxon>
        <taxon>Mycosphaerellales</taxon>
        <taxon>Teratosphaeriaceae</taxon>
        <taxon>Recurvomyces</taxon>
    </lineage>
</organism>
<feature type="repeat" description="ANK" evidence="3">
    <location>
        <begin position="678"/>
        <end position="710"/>
    </location>
</feature>
<accession>A0AAE0WLI0</accession>
<feature type="repeat" description="ANK" evidence="3">
    <location>
        <begin position="494"/>
        <end position="526"/>
    </location>
</feature>
<sequence length="916" mass="100206">MGALTRDMAPYKGKDTLLDNCITVIQLGNNVAVHILEYMSDVEKSRHGFKELSTDFVESSRYLFSAKNGLTEAVRSHTQFPQHTDRELREIFRQYHTIILALKQMVNKLLENERSSGFGKLGKGFRMMFADSDIEKMRLALVQCREAAKRNTMLYTWGLLDDPSSTSPAIGFTALAAVLNCRDPTCPVIPSSVQKHEMVPDATPDRGFLPPEPTLRTVTHNQPTTSHSNLPYRDASLPHHGDRDRNARPSATTTSSKTTVLSSTFSARGGARSSDTSGEATTPSTEHFEDKLASLDLDDLPRQAIRVKVDPTTVTRWRPKHSKGSVPVGSKTALLVAIQDQNVKMVEHLLDSGVPPDHGIDCNLLRLAVLNHDIDSIRLLLAFGAESNAKDKDNYTPLYTATEASAFDAAQLLLKYGADPNISAGMDDQSPFALAMIEDKAHFAHLYLKHGATADSILGNGNTPFIQAMNSITPVQVVGLMLLYDTDPNHKNDHGETALFKAISAGRLDLVSILLDHDANPNLPGPKHMLWPSVHHPAILDLILKRGADLRRAPGVLELATSTNSQEVVGILLKHGADPNAKKDGIFTPLCTAIRDNHEALVDTLLKAGADPNEMASEYPAFKCVTHHRAHLLGKVLDAGADANSPKGIVEMAVARKNTDALLILLERGIDANARNPAGHTALTTAIRECDLQAIDILLSYGADPGIRGQEWPVTLAVHYPESLEKLLPHIAVNRIPKGALEIAVQADKLESVKMLLAKGVDVEERNGGVFSSLTTSIREDRKEIFRFLLDEAGADPNLPGEHLPLIKAIRRHRENDLSYVKHLIARGADINLVYRGWNAVLQALDKGDTQVLDVLAEMGTPDLNARDEDGHTVLEILQERGMKEEEKILTAKGAVGSPTPKMREAFGHLRGIIEN</sequence>
<dbReference type="PANTHER" id="PTHR24198">
    <property type="entry name" value="ANKYRIN REPEAT AND PROTEIN KINASE DOMAIN-CONTAINING PROTEIN"/>
    <property type="match status" value="1"/>
</dbReference>
<dbReference type="InterPro" id="IPR002110">
    <property type="entry name" value="Ankyrin_rpt"/>
</dbReference>
<dbReference type="PANTHER" id="PTHR24198:SF165">
    <property type="entry name" value="ANKYRIN REPEAT-CONTAINING PROTEIN-RELATED"/>
    <property type="match status" value="1"/>
</dbReference>
<feature type="repeat" description="ANK" evidence="3">
    <location>
        <begin position="393"/>
        <end position="425"/>
    </location>
</feature>
<evidence type="ECO:0008006" key="7">
    <source>
        <dbReference type="Google" id="ProtNLM"/>
    </source>
</evidence>
<evidence type="ECO:0000256" key="3">
    <source>
        <dbReference type="PROSITE-ProRule" id="PRU00023"/>
    </source>
</evidence>
<dbReference type="InterPro" id="IPR036770">
    <property type="entry name" value="Ankyrin_rpt-contain_sf"/>
</dbReference>
<evidence type="ECO:0000256" key="1">
    <source>
        <dbReference type="ARBA" id="ARBA00022737"/>
    </source>
</evidence>
<dbReference type="EMBL" id="JAUTXT010000022">
    <property type="protein sequence ID" value="KAK3673910.1"/>
    <property type="molecule type" value="Genomic_DNA"/>
</dbReference>
<feature type="compositionally biased region" description="Basic and acidic residues" evidence="4">
    <location>
        <begin position="236"/>
        <end position="247"/>
    </location>
</feature>
<feature type="repeat" description="ANK" evidence="3">
    <location>
        <begin position="557"/>
        <end position="584"/>
    </location>
</feature>
<dbReference type="PROSITE" id="PS50088">
    <property type="entry name" value="ANK_REPEAT"/>
    <property type="match status" value="5"/>
</dbReference>
<protein>
    <recommendedName>
        <fullName evidence="7">Ankyrin</fullName>
    </recommendedName>
</protein>
<dbReference type="Gene3D" id="1.25.40.20">
    <property type="entry name" value="Ankyrin repeat-containing domain"/>
    <property type="match status" value="5"/>
</dbReference>
<feature type="compositionally biased region" description="Polar residues" evidence="4">
    <location>
        <begin position="216"/>
        <end position="229"/>
    </location>
</feature>
<keyword evidence="1" id="KW-0677">Repeat</keyword>
<dbReference type="AlphaFoldDB" id="A0AAE0WLI0"/>